<dbReference type="Proteomes" id="UP000095768">
    <property type="component" value="Unassembled WGS sequence"/>
</dbReference>
<proteinExistence type="predicted"/>
<reference evidence="3 4" key="2">
    <citation type="submission" date="2016-09" db="EMBL/GenBank/DDBJ databases">
        <authorList>
            <consortium name="Pathogen Informatics"/>
            <person name="Sun Q."/>
            <person name="Inoue M."/>
        </authorList>
    </citation>
    <scope>NUCLEOTIDE SEQUENCE [LARGE SCALE GENOMIC DNA]</scope>
    <source>
        <strain evidence="3 4">82C</strain>
    </source>
</reference>
<organism evidence="2 5">
    <name type="scientific">Staphylococcus caeli</name>
    <dbReference type="NCBI Taxonomy" id="2201815"/>
    <lineage>
        <taxon>Bacteria</taxon>
        <taxon>Bacillati</taxon>
        <taxon>Bacillota</taxon>
        <taxon>Bacilli</taxon>
        <taxon>Bacillales</taxon>
        <taxon>Staphylococcaceae</taxon>
        <taxon>Staphylococcus</taxon>
    </lineage>
</organism>
<evidence type="ECO:0000313" key="4">
    <source>
        <dbReference type="Proteomes" id="UP000095412"/>
    </source>
</evidence>
<protein>
    <submittedName>
        <fullName evidence="2">Uncharacterized protein</fullName>
    </submittedName>
</protein>
<evidence type="ECO:0000256" key="1">
    <source>
        <dbReference type="SAM" id="Phobius"/>
    </source>
</evidence>
<evidence type="ECO:0000313" key="3">
    <source>
        <dbReference type="EMBL" id="SCT60215.1"/>
    </source>
</evidence>
<keyword evidence="1" id="KW-0472">Membrane</keyword>
<gene>
    <name evidence="2" type="ORF">SAMEA2297795_02728</name>
    <name evidence="3" type="ORF">SAMEA2297796_02709</name>
</gene>
<keyword evidence="1" id="KW-1133">Transmembrane helix</keyword>
<evidence type="ECO:0000313" key="5">
    <source>
        <dbReference type="Proteomes" id="UP000095768"/>
    </source>
</evidence>
<name>A0A1D4S5B8_9STAP</name>
<accession>A0A1D4S5B8</accession>
<sequence length="55" mass="5930">MKKPSILAGLIVLILLIGGIILNLVSIPNSANIIYSVIAITIIIILFFITPKSNR</sequence>
<dbReference type="EMBL" id="FMPG01000029">
    <property type="protein sequence ID" value="SCT54984.1"/>
    <property type="molecule type" value="Genomic_DNA"/>
</dbReference>
<dbReference type="EMBL" id="FMPI01000047">
    <property type="protein sequence ID" value="SCT60215.1"/>
    <property type="molecule type" value="Genomic_DNA"/>
</dbReference>
<reference evidence="2 5" key="1">
    <citation type="submission" date="2016-09" db="EMBL/GenBank/DDBJ databases">
        <authorList>
            <consortium name="Pathogen Informatics"/>
        </authorList>
    </citation>
    <scope>NUCLEOTIDE SEQUENCE [LARGE SCALE GENOMIC DNA]</scope>
    <source>
        <strain evidence="2 5">82B</strain>
    </source>
</reference>
<keyword evidence="4" id="KW-1185">Reference proteome</keyword>
<dbReference type="Proteomes" id="UP000095412">
    <property type="component" value="Unassembled WGS sequence"/>
</dbReference>
<feature type="transmembrane region" description="Helical" evidence="1">
    <location>
        <begin position="7"/>
        <end position="27"/>
    </location>
</feature>
<feature type="transmembrane region" description="Helical" evidence="1">
    <location>
        <begin position="33"/>
        <end position="50"/>
    </location>
</feature>
<dbReference type="AlphaFoldDB" id="A0A1D4S5B8"/>
<keyword evidence="1" id="KW-0812">Transmembrane</keyword>
<evidence type="ECO:0000313" key="2">
    <source>
        <dbReference type="EMBL" id="SCT54984.1"/>
    </source>
</evidence>